<evidence type="ECO:0000256" key="1">
    <source>
        <dbReference type="SAM" id="MobiDB-lite"/>
    </source>
</evidence>
<sequence length="61" mass="6635">MPGSGGLSRKRERGANKRAIKTRRLARVNAGERSDALRARAADLIQGARAAQPKASHRQRS</sequence>
<feature type="region of interest" description="Disordered" evidence="1">
    <location>
        <begin position="1"/>
        <end position="35"/>
    </location>
</feature>
<proteinExistence type="predicted"/>
<gene>
    <name evidence="2" type="ORF">CBM2594_B50001</name>
</gene>
<evidence type="ECO:0000313" key="3">
    <source>
        <dbReference type="Proteomes" id="UP000257139"/>
    </source>
</evidence>
<dbReference type="AlphaFoldDB" id="A0A7Z7JD03"/>
<name>A0A7Z7JD03_9BURK</name>
<feature type="compositionally biased region" description="Basic residues" evidence="1">
    <location>
        <begin position="8"/>
        <end position="26"/>
    </location>
</feature>
<organism evidence="2 3">
    <name type="scientific">Cupriavidus taiwanensis</name>
    <dbReference type="NCBI Taxonomy" id="164546"/>
    <lineage>
        <taxon>Bacteria</taxon>
        <taxon>Pseudomonadati</taxon>
        <taxon>Pseudomonadota</taxon>
        <taxon>Betaproteobacteria</taxon>
        <taxon>Burkholderiales</taxon>
        <taxon>Burkholderiaceae</taxon>
        <taxon>Cupriavidus</taxon>
    </lineage>
</organism>
<accession>A0A7Z7JD03</accession>
<evidence type="ECO:0000313" key="2">
    <source>
        <dbReference type="EMBL" id="SPC22760.1"/>
    </source>
</evidence>
<protein>
    <submittedName>
        <fullName evidence="2">Uncharacterized protein</fullName>
    </submittedName>
</protein>
<dbReference type="EMBL" id="LT978514">
    <property type="protein sequence ID" value="SPC22760.1"/>
    <property type="molecule type" value="Genomic_DNA"/>
</dbReference>
<reference evidence="2 3" key="1">
    <citation type="submission" date="2018-01" db="EMBL/GenBank/DDBJ databases">
        <authorList>
            <person name="Clerissi C."/>
        </authorList>
    </citation>
    <scope>NUCLEOTIDE SEQUENCE [LARGE SCALE GENOMIC DNA]</scope>
    <source>
        <strain evidence="2">Cupriavidus taiwanensis STM 6021</strain>
    </source>
</reference>
<dbReference type="Proteomes" id="UP000257139">
    <property type="component" value="Chromosome CBM2594_b"/>
</dbReference>